<dbReference type="PANTHER" id="PTHR34047:SF8">
    <property type="entry name" value="PROTEIN YKFC"/>
    <property type="match status" value="1"/>
</dbReference>
<feature type="domain" description="Reverse transcriptase" evidence="2">
    <location>
        <begin position="1"/>
        <end position="286"/>
    </location>
</feature>
<name>A0A1H6FI29_9GAMM</name>
<reference evidence="3 4" key="1">
    <citation type="submission" date="2016-10" db="EMBL/GenBank/DDBJ databases">
        <authorList>
            <person name="de Groot N.N."/>
        </authorList>
    </citation>
    <scope>NUCLEOTIDE SEQUENCE [LARGE SCALE GENOMIC DNA]</scope>
    <source>
        <strain evidence="3">MBHS1</strain>
    </source>
</reference>
<evidence type="ECO:0000259" key="2">
    <source>
        <dbReference type="PROSITE" id="PS50878"/>
    </source>
</evidence>
<comment type="similarity">
    <text evidence="1">Belongs to the bacterial reverse transcriptase family.</text>
</comment>
<protein>
    <submittedName>
        <fullName evidence="3">Group II intron-encoded protein LtrA</fullName>
    </submittedName>
</protein>
<evidence type="ECO:0000313" key="4">
    <source>
        <dbReference type="Proteomes" id="UP000236724"/>
    </source>
</evidence>
<dbReference type="CDD" id="cd01651">
    <property type="entry name" value="RT_G2_intron"/>
    <property type="match status" value="1"/>
</dbReference>
<dbReference type="InterPro" id="IPR051083">
    <property type="entry name" value="GrpII_Intron_Splice-Mob/Def"/>
</dbReference>
<organism evidence="3 4">
    <name type="scientific">Candidatus Venteria ishoeyi</name>
    <dbReference type="NCBI Taxonomy" id="1899563"/>
    <lineage>
        <taxon>Bacteria</taxon>
        <taxon>Pseudomonadati</taxon>
        <taxon>Pseudomonadota</taxon>
        <taxon>Gammaproteobacteria</taxon>
        <taxon>Thiotrichales</taxon>
        <taxon>Thiotrichaceae</taxon>
        <taxon>Venteria</taxon>
    </lineage>
</organism>
<proteinExistence type="inferred from homology"/>
<dbReference type="Proteomes" id="UP000236724">
    <property type="component" value="Unassembled WGS sequence"/>
</dbReference>
<dbReference type="AlphaFoldDB" id="A0A1H6FI29"/>
<dbReference type="RefSeq" id="WP_103922572.1">
    <property type="nucleotide sequence ID" value="NZ_FMSV02000558.1"/>
</dbReference>
<sequence length="355" mass="41926">MKTYKHLYPQVIAFDNLLSAFYKARKGKRLRPDVSAFEYRLESNLWQLQQALAEQSYLPGAYRHFTIHDPKTRLISAAPFPDRVVHHALCNVIEPIFEKRFITDSYACRKNKGTHRAVQRFVQFMPHNRYVLKADIKQYFPSIDHEVLLDLLANKIADPQVMNLLSKILASGRGVLRDVYDMQYFPGDDLFAVNRPRGLPIGNLTSQFLSNVYLHALDNFVKQELRVKAYIRYCDDFVLMHKDKSYLQETKQAIETFLINLRLSLHPKKTRVFPLAVGTDFLGYRIYPEYIRLRKENIKRFVHRFHRQRRLYAMKQIDLHTVTQSVNAWIGHVAHANTYRLREQLFQQLPLTPIY</sequence>
<accession>A0A1H6FI29</accession>
<dbReference type="InterPro" id="IPR000477">
    <property type="entry name" value="RT_dom"/>
</dbReference>
<evidence type="ECO:0000313" key="3">
    <source>
        <dbReference type="EMBL" id="SEH09081.1"/>
    </source>
</evidence>
<dbReference type="PROSITE" id="PS50878">
    <property type="entry name" value="RT_POL"/>
    <property type="match status" value="1"/>
</dbReference>
<dbReference type="SUPFAM" id="SSF56672">
    <property type="entry name" value="DNA/RNA polymerases"/>
    <property type="match status" value="1"/>
</dbReference>
<dbReference type="OrthoDB" id="9793236at2"/>
<keyword evidence="4" id="KW-1185">Reference proteome</keyword>
<evidence type="ECO:0000256" key="1">
    <source>
        <dbReference type="ARBA" id="ARBA00034120"/>
    </source>
</evidence>
<gene>
    <name evidence="3" type="primary">ltrA_10</name>
    <name evidence="3" type="ORF">MBHS_04975</name>
</gene>
<dbReference type="PANTHER" id="PTHR34047">
    <property type="entry name" value="NUCLEAR INTRON MATURASE 1, MITOCHONDRIAL-RELATED"/>
    <property type="match status" value="1"/>
</dbReference>
<dbReference type="Pfam" id="PF00078">
    <property type="entry name" value="RVT_1"/>
    <property type="match status" value="1"/>
</dbReference>
<dbReference type="EMBL" id="FMSV02000558">
    <property type="protein sequence ID" value="SEH09081.1"/>
    <property type="molecule type" value="Genomic_DNA"/>
</dbReference>
<dbReference type="InterPro" id="IPR043502">
    <property type="entry name" value="DNA/RNA_pol_sf"/>
</dbReference>